<dbReference type="InterPro" id="IPR001841">
    <property type="entry name" value="Znf_RING"/>
</dbReference>
<dbReference type="AlphaFoldDB" id="T1HEV2"/>
<evidence type="ECO:0000256" key="3">
    <source>
        <dbReference type="ARBA" id="ARBA00022833"/>
    </source>
</evidence>
<feature type="compositionally biased region" description="Polar residues" evidence="4">
    <location>
        <begin position="487"/>
        <end position="502"/>
    </location>
</feature>
<feature type="region of interest" description="Disordered" evidence="4">
    <location>
        <begin position="330"/>
        <end position="390"/>
    </location>
</feature>
<dbReference type="VEuPathDB" id="VectorBase:RPRC002574"/>
<dbReference type="SUPFAM" id="SSF57850">
    <property type="entry name" value="RING/U-box"/>
    <property type="match status" value="1"/>
</dbReference>
<dbReference type="STRING" id="13249.T1HEV2"/>
<dbReference type="EnsemblMetazoa" id="RPRC002574-RA">
    <property type="protein sequence ID" value="RPRC002574-PA"/>
    <property type="gene ID" value="RPRC002574"/>
</dbReference>
<organism evidence="5 6">
    <name type="scientific">Rhodnius prolixus</name>
    <name type="common">Triatomid bug</name>
    <dbReference type="NCBI Taxonomy" id="13249"/>
    <lineage>
        <taxon>Eukaryota</taxon>
        <taxon>Metazoa</taxon>
        <taxon>Ecdysozoa</taxon>
        <taxon>Arthropoda</taxon>
        <taxon>Hexapoda</taxon>
        <taxon>Insecta</taxon>
        <taxon>Pterygota</taxon>
        <taxon>Neoptera</taxon>
        <taxon>Paraneoptera</taxon>
        <taxon>Hemiptera</taxon>
        <taxon>Heteroptera</taxon>
        <taxon>Panheteroptera</taxon>
        <taxon>Cimicomorpha</taxon>
        <taxon>Reduviidae</taxon>
        <taxon>Triatominae</taxon>
        <taxon>Rhodnius</taxon>
    </lineage>
</organism>
<feature type="region of interest" description="Disordered" evidence="4">
    <location>
        <begin position="408"/>
        <end position="502"/>
    </location>
</feature>
<dbReference type="InterPro" id="IPR000315">
    <property type="entry name" value="Znf_B-box"/>
</dbReference>
<dbReference type="InterPro" id="IPR013083">
    <property type="entry name" value="Znf_RING/FYVE/PHD"/>
</dbReference>
<evidence type="ECO:0000256" key="2">
    <source>
        <dbReference type="ARBA" id="ARBA00022771"/>
    </source>
</evidence>
<keyword evidence="6" id="KW-1185">Reference proteome</keyword>
<evidence type="ECO:0000256" key="1">
    <source>
        <dbReference type="ARBA" id="ARBA00022723"/>
    </source>
</evidence>
<dbReference type="GO" id="GO:0061630">
    <property type="term" value="F:ubiquitin protein ligase activity"/>
    <property type="evidence" value="ECO:0007669"/>
    <property type="project" value="TreeGrafter"/>
</dbReference>
<dbReference type="PROSITE" id="PS00518">
    <property type="entry name" value="ZF_RING_1"/>
    <property type="match status" value="1"/>
</dbReference>
<reference evidence="5" key="1">
    <citation type="submission" date="2015-05" db="UniProtKB">
        <authorList>
            <consortium name="EnsemblMetazoa"/>
        </authorList>
    </citation>
    <scope>IDENTIFICATION</scope>
</reference>
<evidence type="ECO:0000256" key="4">
    <source>
        <dbReference type="SAM" id="MobiDB-lite"/>
    </source>
</evidence>
<dbReference type="HOGENOM" id="CLU_543284_0_0_1"/>
<dbReference type="PROSITE" id="PS50119">
    <property type="entry name" value="ZF_BBOX"/>
    <property type="match status" value="2"/>
</dbReference>
<evidence type="ECO:0000313" key="6">
    <source>
        <dbReference type="Proteomes" id="UP000015103"/>
    </source>
</evidence>
<dbReference type="PROSITE" id="PS50089">
    <property type="entry name" value="ZF_RING_2"/>
    <property type="match status" value="1"/>
</dbReference>
<dbReference type="InParanoid" id="T1HEV2"/>
<dbReference type="GO" id="GO:0008270">
    <property type="term" value="F:zinc ion binding"/>
    <property type="evidence" value="ECO:0007669"/>
    <property type="project" value="UniProtKB-KW"/>
</dbReference>
<dbReference type="SMART" id="SM00336">
    <property type="entry name" value="BBOX"/>
    <property type="match status" value="2"/>
</dbReference>
<dbReference type="EMBL" id="ACPB03022481">
    <property type="status" value="NOT_ANNOTATED_CDS"/>
    <property type="molecule type" value="Genomic_DNA"/>
</dbReference>
<dbReference type="InterPro" id="IPR047153">
    <property type="entry name" value="TRIM45/56/19-like"/>
</dbReference>
<dbReference type="eggNOG" id="KOG2177">
    <property type="taxonomic scope" value="Eukaryota"/>
</dbReference>
<dbReference type="Proteomes" id="UP000015103">
    <property type="component" value="Unassembled WGS sequence"/>
</dbReference>
<protein>
    <submittedName>
        <fullName evidence="5">Uncharacterized protein</fullName>
    </submittedName>
</protein>
<dbReference type="PANTHER" id="PTHR25462:SF304">
    <property type="entry name" value="BONUS, ISOFORM C"/>
    <property type="match status" value="1"/>
</dbReference>
<dbReference type="PANTHER" id="PTHR25462">
    <property type="entry name" value="BONUS, ISOFORM C-RELATED"/>
    <property type="match status" value="1"/>
</dbReference>
<accession>T1HEV2</accession>
<keyword evidence="1" id="KW-0479">Metal-binding</keyword>
<sequence>MDEESNEEIDKEFKQILTTCSFCDVVLDNMESVKKCKLLQCLHSICDNCVQYIHSQGNKETYCPKCTLPVNMEKLLDHKILEELIAFEDETNVTCMMHPSESVTHWCNNCLEYICDVCIKLHLQLKATKEHEIIPKMEYLKFNENKQGNFPCKLHPSEQLTLVCTTCKQMTCRDCQLDLHREHGHEFLGTAVVPAKSEILLTYIQLEHHKLLLDEAHKLIKERRNEITQRKQEVHKEINTFSQNLVNIIMKWTKNLIGNLDMITSKQLTLYDTQAESVKDLTRPIIHTLKFVKKTLKTSSDTSILYYKDAHGQVLASNPVPEQYGRSAALTPAAPTQPPPPQPPPVVIQQPTRHSQSSYANQLLLQQRQSHHQSMQQHANAAHHPQPAGYTNTVKMSYAEMRMHATTPQIPTPSQASYPNHQYPAAHTKPLHHQYPWPGATPSMVYPNTSRSPAHYPAQPPGYGDRQQRVVQQRPQTPVASWHIPQPRTSDAMSTSSGGTPS</sequence>
<name>T1HEV2_RHOPR</name>
<dbReference type="InterPro" id="IPR017907">
    <property type="entry name" value="Znf_RING_CS"/>
</dbReference>
<dbReference type="OMA" id="IAFEDET"/>
<feature type="compositionally biased region" description="Pro residues" evidence="4">
    <location>
        <begin position="335"/>
        <end position="346"/>
    </location>
</feature>
<feature type="compositionally biased region" description="Polar residues" evidence="4">
    <location>
        <begin position="408"/>
        <end position="420"/>
    </location>
</feature>
<dbReference type="Pfam" id="PF00643">
    <property type="entry name" value="zf-B_box"/>
    <property type="match status" value="1"/>
</dbReference>
<evidence type="ECO:0000313" key="5">
    <source>
        <dbReference type="EnsemblMetazoa" id="RPRC002574-PA"/>
    </source>
</evidence>
<feature type="compositionally biased region" description="Low complexity" evidence="4">
    <location>
        <begin position="361"/>
        <end position="388"/>
    </location>
</feature>
<dbReference type="Gene3D" id="3.30.40.10">
    <property type="entry name" value="Zinc/RING finger domain, C3HC4 (zinc finger)"/>
    <property type="match status" value="1"/>
</dbReference>
<dbReference type="Gene3D" id="3.30.160.60">
    <property type="entry name" value="Classic Zinc Finger"/>
    <property type="match status" value="1"/>
</dbReference>
<feature type="compositionally biased region" description="Low complexity" evidence="4">
    <location>
        <begin position="469"/>
        <end position="479"/>
    </location>
</feature>
<keyword evidence="2" id="KW-0863">Zinc-finger</keyword>
<dbReference type="SUPFAM" id="SSF57845">
    <property type="entry name" value="B-box zinc-binding domain"/>
    <property type="match status" value="1"/>
</dbReference>
<proteinExistence type="predicted"/>
<keyword evidence="3" id="KW-0862">Zinc</keyword>